<evidence type="ECO:0000313" key="2">
    <source>
        <dbReference type="EMBL" id="ODN77184.1"/>
    </source>
</evidence>
<dbReference type="OrthoDB" id="10641075at2759"/>
<organism evidence="2 3">
    <name type="scientific">Cryptococcus amylolentus CBS 6039</name>
    <dbReference type="NCBI Taxonomy" id="1295533"/>
    <lineage>
        <taxon>Eukaryota</taxon>
        <taxon>Fungi</taxon>
        <taxon>Dikarya</taxon>
        <taxon>Basidiomycota</taxon>
        <taxon>Agaricomycotina</taxon>
        <taxon>Tremellomycetes</taxon>
        <taxon>Tremellales</taxon>
        <taxon>Cryptococcaceae</taxon>
        <taxon>Cryptococcus</taxon>
    </lineage>
</organism>
<dbReference type="GeneID" id="30157016"/>
<feature type="compositionally biased region" description="Low complexity" evidence="1">
    <location>
        <begin position="172"/>
        <end position="182"/>
    </location>
</feature>
<keyword evidence="3" id="KW-1185">Reference proteome</keyword>
<reference evidence="2 3" key="1">
    <citation type="submission" date="2016-06" db="EMBL/GenBank/DDBJ databases">
        <title>Evolution of pathogenesis and genome organization in the Tremellales.</title>
        <authorList>
            <person name="Cuomo C."/>
            <person name="Litvintseva A."/>
            <person name="Heitman J."/>
            <person name="Chen Y."/>
            <person name="Sun S."/>
            <person name="Springer D."/>
            <person name="Dromer F."/>
            <person name="Young S."/>
            <person name="Zeng Q."/>
            <person name="Chapman S."/>
            <person name="Gujja S."/>
            <person name="Saif S."/>
            <person name="Birren B."/>
        </authorList>
    </citation>
    <scope>NUCLEOTIDE SEQUENCE [LARGE SCALE GENOMIC DNA]</scope>
    <source>
        <strain evidence="2 3">CBS 6039</strain>
    </source>
</reference>
<gene>
    <name evidence="2" type="ORF">L202_05707</name>
</gene>
<evidence type="ECO:0000256" key="1">
    <source>
        <dbReference type="SAM" id="MobiDB-lite"/>
    </source>
</evidence>
<name>A0A1E3HLH8_9TREE</name>
<dbReference type="RefSeq" id="XP_018992558.1">
    <property type="nucleotide sequence ID" value="XM_019140067.1"/>
</dbReference>
<dbReference type="Proteomes" id="UP000094065">
    <property type="component" value="Unassembled WGS sequence"/>
</dbReference>
<feature type="region of interest" description="Disordered" evidence="1">
    <location>
        <begin position="1"/>
        <end position="55"/>
    </location>
</feature>
<feature type="compositionally biased region" description="Polar residues" evidence="1">
    <location>
        <begin position="1"/>
        <end position="10"/>
    </location>
</feature>
<sequence length="234" mass="25289">MSLCIQSLHPTYTIHPPPRHLEFSKNRTASPVDEQDDHQRGSKPDPPKERKLFGGTRNWFKHIFAKPATSKAFAAGPDDPRQPPPPKEMHQSSSIGVGGGGDQGGKEATGAKSGGPQAKEEEFQGGFEGNVAAKVEEDEQDFIDKVKTWAPNSADPALASDPAPRSPPTSRPPSTSGSSTSNDDSHEDDEESWAEYVDTDSLPPSITIKTVLPSTINQLIDDALKKHRLLNPPK</sequence>
<feature type="compositionally biased region" description="Basic and acidic residues" evidence="1">
    <location>
        <begin position="37"/>
        <end position="52"/>
    </location>
</feature>
<dbReference type="AlphaFoldDB" id="A0A1E3HLH8"/>
<protein>
    <submittedName>
        <fullName evidence="2">Uncharacterized protein</fullName>
    </submittedName>
</protein>
<dbReference type="EMBL" id="AWGJ01000008">
    <property type="protein sequence ID" value="ODN77184.1"/>
    <property type="molecule type" value="Genomic_DNA"/>
</dbReference>
<feature type="region of interest" description="Disordered" evidence="1">
    <location>
        <begin position="69"/>
        <end position="205"/>
    </location>
</feature>
<feature type="compositionally biased region" description="Low complexity" evidence="1">
    <location>
        <begin position="150"/>
        <end position="163"/>
    </location>
</feature>
<comment type="caution">
    <text evidence="2">The sequence shown here is derived from an EMBL/GenBank/DDBJ whole genome shotgun (WGS) entry which is preliminary data.</text>
</comment>
<proteinExistence type="predicted"/>
<accession>A0A1E3HLH8</accession>
<evidence type="ECO:0000313" key="3">
    <source>
        <dbReference type="Proteomes" id="UP000094065"/>
    </source>
</evidence>